<evidence type="ECO:0000313" key="2">
    <source>
        <dbReference type="EMBL" id="KAF4369661.1"/>
    </source>
</evidence>
<name>A0A7J6FG43_CANSA</name>
<evidence type="ECO:0000313" key="3">
    <source>
        <dbReference type="Proteomes" id="UP000583929"/>
    </source>
</evidence>
<reference evidence="2 3" key="1">
    <citation type="journal article" date="2020" name="bioRxiv">
        <title>Sequence and annotation of 42 cannabis genomes reveals extensive copy number variation in cannabinoid synthesis and pathogen resistance genes.</title>
        <authorList>
            <person name="Mckernan K.J."/>
            <person name="Helbert Y."/>
            <person name="Kane L.T."/>
            <person name="Ebling H."/>
            <person name="Zhang L."/>
            <person name="Liu B."/>
            <person name="Eaton Z."/>
            <person name="Mclaughlin S."/>
            <person name="Kingan S."/>
            <person name="Baybayan P."/>
            <person name="Concepcion G."/>
            <person name="Jordan M."/>
            <person name="Riva A."/>
            <person name="Barbazuk W."/>
            <person name="Harkins T."/>
        </authorList>
    </citation>
    <scope>NUCLEOTIDE SEQUENCE [LARGE SCALE GENOMIC DNA]</scope>
    <source>
        <strain evidence="3">cv. Jamaican Lion 4</strain>
        <tissue evidence="2">Leaf</tissue>
    </source>
</reference>
<protein>
    <recommendedName>
        <fullName evidence="1">Transposase MuDR plant domain-containing protein</fullName>
    </recommendedName>
</protein>
<keyword evidence="3" id="KW-1185">Reference proteome</keyword>
<accession>A0A7J6FG43</accession>
<gene>
    <name evidence="2" type="ORF">G4B88_020188</name>
</gene>
<dbReference type="InterPro" id="IPR004332">
    <property type="entry name" value="Transposase_MuDR"/>
</dbReference>
<dbReference type="Proteomes" id="UP000583929">
    <property type="component" value="Unassembled WGS sequence"/>
</dbReference>
<feature type="domain" description="Transposase MuDR plant" evidence="1">
    <location>
        <begin position="267"/>
        <end position="313"/>
    </location>
</feature>
<comment type="caution">
    <text evidence="2">The sequence shown here is derived from an EMBL/GenBank/DDBJ whole genome shotgun (WGS) entry which is preliminary data.</text>
</comment>
<proteinExistence type="predicted"/>
<dbReference type="AlphaFoldDB" id="A0A7J6FG43"/>
<dbReference type="Pfam" id="PF03108">
    <property type="entry name" value="DBD_Tnp_Mut"/>
    <property type="match status" value="1"/>
</dbReference>
<sequence length="317" mass="36692">MFGGILKRGCVDHFNGCKLDCFGKANLERLVSELGYVLPIRFWLRPKGETLKHGKRLLIEQDVADMLHDMLIRNYRFVDVYLIMPEKIYEFENEIVDALEEILEEEPAASQLTKQSQAQFKLGSGQTSSHKNSEAQFEHYLDQTSSYSEAHYGISAPEAQAEIDLIQTNDEAKLEDDDEFVEEEYALDEGELRQQDENITNSSQWWGPVNNVCNKGDDAQFNCAYVSEDDLRSLNSDTNDDDGSKRKGRKEYYPKVDWKDFKFEPYLEFACVIQLREALVENFIHNNKEFKYVMNDQVRVKAVCKPPGCKWSLYGRV</sequence>
<evidence type="ECO:0000259" key="1">
    <source>
        <dbReference type="Pfam" id="PF03108"/>
    </source>
</evidence>
<organism evidence="2 3">
    <name type="scientific">Cannabis sativa</name>
    <name type="common">Hemp</name>
    <name type="synonym">Marijuana</name>
    <dbReference type="NCBI Taxonomy" id="3483"/>
    <lineage>
        <taxon>Eukaryota</taxon>
        <taxon>Viridiplantae</taxon>
        <taxon>Streptophyta</taxon>
        <taxon>Embryophyta</taxon>
        <taxon>Tracheophyta</taxon>
        <taxon>Spermatophyta</taxon>
        <taxon>Magnoliopsida</taxon>
        <taxon>eudicotyledons</taxon>
        <taxon>Gunneridae</taxon>
        <taxon>Pentapetalae</taxon>
        <taxon>rosids</taxon>
        <taxon>fabids</taxon>
        <taxon>Rosales</taxon>
        <taxon>Cannabaceae</taxon>
        <taxon>Cannabis</taxon>
    </lineage>
</organism>
<dbReference type="EMBL" id="JAATIQ010000216">
    <property type="protein sequence ID" value="KAF4369661.1"/>
    <property type="molecule type" value="Genomic_DNA"/>
</dbReference>